<evidence type="ECO:0000256" key="3">
    <source>
        <dbReference type="ARBA" id="ARBA00022741"/>
    </source>
</evidence>
<reference evidence="10 11" key="1">
    <citation type="submission" date="2017-09" db="EMBL/GenBank/DDBJ databases">
        <title>Depth-based differentiation of microbial function through sediment-hosted aquifers and enrichment of novel symbionts in the deep terrestrial subsurface.</title>
        <authorList>
            <person name="Probst A.J."/>
            <person name="Ladd B."/>
            <person name="Jarett J.K."/>
            <person name="Geller-Mcgrath D.E."/>
            <person name="Sieber C.M."/>
            <person name="Emerson J.B."/>
            <person name="Anantharaman K."/>
            <person name="Thomas B.C."/>
            <person name="Malmstrom R."/>
            <person name="Stieglmeier M."/>
            <person name="Klingl A."/>
            <person name="Woyke T."/>
            <person name="Ryan C.M."/>
            <person name="Banfield J.F."/>
        </authorList>
    </citation>
    <scope>NUCLEOTIDE SEQUENCE [LARGE SCALE GENOMIC DNA]</scope>
    <source>
        <strain evidence="10">CG18_big_fil_WC_8_21_14_2_50_39_7</strain>
    </source>
</reference>
<dbReference type="GO" id="GO:0006438">
    <property type="term" value="P:valyl-tRNA aminoacylation"/>
    <property type="evidence" value="ECO:0007669"/>
    <property type="project" value="InterPro"/>
</dbReference>
<dbReference type="Pfam" id="PF08264">
    <property type="entry name" value="Anticodon_1"/>
    <property type="match status" value="1"/>
</dbReference>
<keyword evidence="6" id="KW-0030">Aminoacyl-tRNA synthetase</keyword>
<evidence type="ECO:0000256" key="5">
    <source>
        <dbReference type="ARBA" id="ARBA00022917"/>
    </source>
</evidence>
<dbReference type="InterPro" id="IPR033705">
    <property type="entry name" value="Anticodon_Ia_Val"/>
</dbReference>
<dbReference type="EC" id="6.1.1.9" evidence="1"/>
<dbReference type="GO" id="GO:0005829">
    <property type="term" value="C:cytosol"/>
    <property type="evidence" value="ECO:0007669"/>
    <property type="project" value="TreeGrafter"/>
</dbReference>
<dbReference type="EMBL" id="PCTX01000006">
    <property type="protein sequence ID" value="PIP92385.1"/>
    <property type="molecule type" value="Genomic_DNA"/>
</dbReference>
<dbReference type="InterPro" id="IPR002303">
    <property type="entry name" value="Valyl-tRNA_ligase"/>
</dbReference>
<dbReference type="InterPro" id="IPR013155">
    <property type="entry name" value="M/V/L/I-tRNA-synth_anticd-bd"/>
</dbReference>
<proteinExistence type="predicted"/>
<comment type="caution">
    <text evidence="10">The sequence shown here is derived from an EMBL/GenBank/DDBJ whole genome shotgun (WGS) entry which is preliminary data.</text>
</comment>
<dbReference type="Proteomes" id="UP000229241">
    <property type="component" value="Unassembled WGS sequence"/>
</dbReference>
<sequence>MGNQDIRWSEEHVVAGQKFCNKIWNSARFALLQILNSIITKQIPRGSFQISKTIKPKTTADKKILNQLTKIKKSTEKDLDNYRFGQALHKLYEFFWHNFCDKYIEISKKQMADDKLQKNTQEILIYILLSSLKLLHPFMPFITEEIYQQLPIKNKKMLMIEKW</sequence>
<accession>A0A2H0EDC3</accession>
<dbReference type="GO" id="GO:0004832">
    <property type="term" value="F:valine-tRNA ligase activity"/>
    <property type="evidence" value="ECO:0007669"/>
    <property type="project" value="UniProtKB-EC"/>
</dbReference>
<evidence type="ECO:0000313" key="11">
    <source>
        <dbReference type="Proteomes" id="UP000229241"/>
    </source>
</evidence>
<organism evidence="10 11">
    <name type="scientific">Candidatus Wolfebacteria bacterium CG18_big_fil_WC_8_21_14_2_50_39_7</name>
    <dbReference type="NCBI Taxonomy" id="1975071"/>
    <lineage>
        <taxon>Bacteria</taxon>
        <taxon>Candidatus Wolfeibacteriota</taxon>
    </lineage>
</organism>
<dbReference type="AlphaFoldDB" id="A0A2H0EDC3"/>
<evidence type="ECO:0000256" key="6">
    <source>
        <dbReference type="ARBA" id="ARBA00023146"/>
    </source>
</evidence>
<protein>
    <recommendedName>
        <fullName evidence="1">valine--tRNA ligase</fullName>
        <ecNumber evidence="1">6.1.1.9</ecNumber>
    </recommendedName>
    <alternativeName>
        <fullName evidence="7">Valyl-tRNA synthetase</fullName>
    </alternativeName>
</protein>
<dbReference type="InterPro" id="IPR009080">
    <property type="entry name" value="tRNAsynth_Ia_anticodon-bd"/>
</dbReference>
<dbReference type="PANTHER" id="PTHR11946:SF93">
    <property type="entry name" value="VALINE--TRNA LIGASE, CHLOROPLASTIC_MITOCHONDRIAL 2"/>
    <property type="match status" value="1"/>
</dbReference>
<name>A0A2H0EDC3_9BACT</name>
<dbReference type="PANTHER" id="PTHR11946">
    <property type="entry name" value="VALYL-TRNA SYNTHETASES"/>
    <property type="match status" value="1"/>
</dbReference>
<keyword evidence="2" id="KW-0436">Ligase</keyword>
<evidence type="ECO:0000256" key="8">
    <source>
        <dbReference type="ARBA" id="ARBA00047552"/>
    </source>
</evidence>
<comment type="catalytic activity">
    <reaction evidence="8">
        <text>tRNA(Val) + L-valine + ATP = L-valyl-tRNA(Val) + AMP + diphosphate</text>
        <dbReference type="Rhea" id="RHEA:10704"/>
        <dbReference type="Rhea" id="RHEA-COMP:9672"/>
        <dbReference type="Rhea" id="RHEA-COMP:9708"/>
        <dbReference type="ChEBI" id="CHEBI:30616"/>
        <dbReference type="ChEBI" id="CHEBI:33019"/>
        <dbReference type="ChEBI" id="CHEBI:57762"/>
        <dbReference type="ChEBI" id="CHEBI:78442"/>
        <dbReference type="ChEBI" id="CHEBI:78537"/>
        <dbReference type="ChEBI" id="CHEBI:456215"/>
        <dbReference type="EC" id="6.1.1.9"/>
    </reaction>
</comment>
<dbReference type="CDD" id="cd07962">
    <property type="entry name" value="Anticodon_Ia_Val"/>
    <property type="match status" value="1"/>
</dbReference>
<dbReference type="SUPFAM" id="SSF47323">
    <property type="entry name" value="Anticodon-binding domain of a subclass of class I aminoacyl-tRNA synthetases"/>
    <property type="match status" value="1"/>
</dbReference>
<keyword evidence="3" id="KW-0547">Nucleotide-binding</keyword>
<feature type="domain" description="Methionyl/Valyl/Leucyl/Isoleucyl-tRNA synthetase anticodon-binding" evidence="9">
    <location>
        <begin position="61"/>
        <end position="163"/>
    </location>
</feature>
<gene>
    <name evidence="10" type="ORF">COW77_00165</name>
</gene>
<evidence type="ECO:0000256" key="2">
    <source>
        <dbReference type="ARBA" id="ARBA00022598"/>
    </source>
</evidence>
<evidence type="ECO:0000256" key="1">
    <source>
        <dbReference type="ARBA" id="ARBA00013169"/>
    </source>
</evidence>
<keyword evidence="5" id="KW-0648">Protein biosynthesis</keyword>
<evidence type="ECO:0000256" key="4">
    <source>
        <dbReference type="ARBA" id="ARBA00022840"/>
    </source>
</evidence>
<evidence type="ECO:0000256" key="7">
    <source>
        <dbReference type="ARBA" id="ARBA00029936"/>
    </source>
</evidence>
<dbReference type="Gene3D" id="1.10.730.10">
    <property type="entry name" value="Isoleucyl-tRNA Synthetase, Domain 1"/>
    <property type="match status" value="1"/>
</dbReference>
<keyword evidence="4" id="KW-0067">ATP-binding</keyword>
<evidence type="ECO:0000259" key="9">
    <source>
        <dbReference type="Pfam" id="PF08264"/>
    </source>
</evidence>
<dbReference type="GO" id="GO:0005524">
    <property type="term" value="F:ATP binding"/>
    <property type="evidence" value="ECO:0007669"/>
    <property type="project" value="UniProtKB-KW"/>
</dbReference>
<evidence type="ECO:0000313" key="10">
    <source>
        <dbReference type="EMBL" id="PIP92385.1"/>
    </source>
</evidence>